<organism evidence="2 3">
    <name type="scientific">Daphnia magna</name>
    <dbReference type="NCBI Taxonomy" id="35525"/>
    <lineage>
        <taxon>Eukaryota</taxon>
        <taxon>Metazoa</taxon>
        <taxon>Ecdysozoa</taxon>
        <taxon>Arthropoda</taxon>
        <taxon>Crustacea</taxon>
        <taxon>Branchiopoda</taxon>
        <taxon>Diplostraca</taxon>
        <taxon>Cladocera</taxon>
        <taxon>Anomopoda</taxon>
        <taxon>Daphniidae</taxon>
        <taxon>Daphnia</taxon>
    </lineage>
</organism>
<accession>A0A164FZJ5</accession>
<evidence type="ECO:0000313" key="2">
    <source>
        <dbReference type="EMBL" id="KZR98337.1"/>
    </source>
</evidence>
<keyword evidence="3" id="KW-1185">Reference proteome</keyword>
<feature type="non-terminal residue" evidence="2">
    <location>
        <position position="1"/>
    </location>
</feature>
<feature type="non-terminal residue" evidence="2">
    <location>
        <position position="67"/>
    </location>
</feature>
<proteinExistence type="predicted"/>
<protein>
    <submittedName>
        <fullName evidence="2">Uncharacterized protein</fullName>
    </submittedName>
</protein>
<keyword evidence="1" id="KW-0812">Transmembrane</keyword>
<feature type="transmembrane region" description="Helical" evidence="1">
    <location>
        <begin position="44"/>
        <end position="65"/>
    </location>
</feature>
<keyword evidence="1" id="KW-0472">Membrane</keyword>
<evidence type="ECO:0000256" key="1">
    <source>
        <dbReference type="SAM" id="Phobius"/>
    </source>
</evidence>
<evidence type="ECO:0000313" key="3">
    <source>
        <dbReference type="Proteomes" id="UP000076858"/>
    </source>
</evidence>
<reference evidence="2 3" key="1">
    <citation type="submission" date="2016-03" db="EMBL/GenBank/DDBJ databases">
        <title>EvidentialGene: Evidence-directed Construction of Genes on Genomes.</title>
        <authorList>
            <person name="Gilbert D.G."/>
            <person name="Choi J.-H."/>
            <person name="Mockaitis K."/>
            <person name="Colbourne J."/>
            <person name="Pfrender M."/>
        </authorList>
    </citation>
    <scope>NUCLEOTIDE SEQUENCE [LARGE SCALE GENOMIC DNA]</scope>
    <source>
        <strain evidence="2 3">Xinb3</strain>
        <tissue evidence="2">Complete organism</tissue>
    </source>
</reference>
<dbReference type="Proteomes" id="UP000076858">
    <property type="component" value="Unassembled WGS sequence"/>
</dbReference>
<name>A0A164FZJ5_9CRUS</name>
<comment type="caution">
    <text evidence="2">The sequence shown here is derived from an EMBL/GenBank/DDBJ whole genome shotgun (WGS) entry which is preliminary data.</text>
</comment>
<dbReference type="AlphaFoldDB" id="A0A164FZJ5"/>
<keyword evidence="1" id="KW-1133">Transmembrane helix</keyword>
<sequence>HLPLTVFKLVVFASPSSSLSSSPHSLQAVRLRLKVFAWSSPSSWNFTFLVFCFVLFCIVLLYSVYGT</sequence>
<dbReference type="EMBL" id="LRGB01017429">
    <property type="protein sequence ID" value="KZR98337.1"/>
    <property type="molecule type" value="Genomic_DNA"/>
</dbReference>
<gene>
    <name evidence="2" type="ORF">APZ42_006294</name>
</gene>